<organism evidence="2 3">
    <name type="scientific">Microbacterium gilvum</name>
    <dbReference type="NCBI Taxonomy" id="1336204"/>
    <lineage>
        <taxon>Bacteria</taxon>
        <taxon>Bacillati</taxon>
        <taxon>Actinomycetota</taxon>
        <taxon>Actinomycetes</taxon>
        <taxon>Micrococcales</taxon>
        <taxon>Microbacteriaceae</taxon>
        <taxon>Microbacterium</taxon>
    </lineage>
</organism>
<gene>
    <name evidence="2" type="ORF">GCM10023351_01460</name>
</gene>
<dbReference type="RefSeq" id="WP_345434912.1">
    <property type="nucleotide sequence ID" value="NZ_BAABKO010000001.1"/>
</dbReference>
<dbReference type="EMBL" id="BAABKO010000001">
    <property type="protein sequence ID" value="GAA4762721.1"/>
    <property type="molecule type" value="Genomic_DNA"/>
</dbReference>
<accession>A0ABP8ZR88</accession>
<feature type="transmembrane region" description="Helical" evidence="1">
    <location>
        <begin position="50"/>
        <end position="74"/>
    </location>
</feature>
<proteinExistence type="predicted"/>
<keyword evidence="3" id="KW-1185">Reference proteome</keyword>
<name>A0ABP8ZR88_9MICO</name>
<keyword evidence="1" id="KW-0812">Transmembrane</keyword>
<evidence type="ECO:0008006" key="4">
    <source>
        <dbReference type="Google" id="ProtNLM"/>
    </source>
</evidence>
<evidence type="ECO:0000313" key="3">
    <source>
        <dbReference type="Proteomes" id="UP001501645"/>
    </source>
</evidence>
<dbReference type="Proteomes" id="UP001501645">
    <property type="component" value="Unassembled WGS sequence"/>
</dbReference>
<evidence type="ECO:0000256" key="1">
    <source>
        <dbReference type="SAM" id="Phobius"/>
    </source>
</evidence>
<reference evidence="3" key="1">
    <citation type="journal article" date="2019" name="Int. J. Syst. Evol. Microbiol.">
        <title>The Global Catalogue of Microorganisms (GCM) 10K type strain sequencing project: providing services to taxonomists for standard genome sequencing and annotation.</title>
        <authorList>
            <consortium name="The Broad Institute Genomics Platform"/>
            <consortium name="The Broad Institute Genome Sequencing Center for Infectious Disease"/>
            <person name="Wu L."/>
            <person name="Ma J."/>
        </authorList>
    </citation>
    <scope>NUCLEOTIDE SEQUENCE [LARGE SCALE GENOMIC DNA]</scope>
    <source>
        <strain evidence="3">JCM 18537</strain>
    </source>
</reference>
<sequence length="105" mass="10789">MTEQTSIPDKVQRVLRTVVQVILGAVAVLGIFVAVAPQVLAAIADVLPASWVAWAAGVITSLAAVSAALARVMAIPAVDAWLKRIGLGSAPRSAPTIVVHETKEG</sequence>
<evidence type="ECO:0000313" key="2">
    <source>
        <dbReference type="EMBL" id="GAA4762721.1"/>
    </source>
</evidence>
<feature type="transmembrane region" description="Helical" evidence="1">
    <location>
        <begin position="21"/>
        <end position="44"/>
    </location>
</feature>
<keyword evidence="1" id="KW-1133">Transmembrane helix</keyword>
<comment type="caution">
    <text evidence="2">The sequence shown here is derived from an EMBL/GenBank/DDBJ whole genome shotgun (WGS) entry which is preliminary data.</text>
</comment>
<protein>
    <recommendedName>
        <fullName evidence="4">Holin</fullName>
    </recommendedName>
</protein>
<keyword evidence="1" id="KW-0472">Membrane</keyword>